<keyword evidence="1" id="KW-1133">Transmembrane helix</keyword>
<feature type="transmembrane region" description="Helical" evidence="1">
    <location>
        <begin position="126"/>
        <end position="145"/>
    </location>
</feature>
<reference evidence="2" key="1">
    <citation type="journal article" date="2014" name="Int. J. Syst. Evol. Microbiol.">
        <title>Complete genome sequence of Corynebacterium casei LMG S-19264T (=DSM 44701T), isolated from a smear-ripened cheese.</title>
        <authorList>
            <consortium name="US DOE Joint Genome Institute (JGI-PGF)"/>
            <person name="Walter F."/>
            <person name="Albersmeier A."/>
            <person name="Kalinowski J."/>
            <person name="Ruckert C."/>
        </authorList>
    </citation>
    <scope>NUCLEOTIDE SEQUENCE</scope>
    <source>
        <strain evidence="2">KCTC 23224</strain>
    </source>
</reference>
<sequence length="517" mass="59969">MKIGKTFTIVIWTVFLLHLVLVIVAIPRGFDFSDEGLYGLMASPDQENVQRILNYDVFFKLIFQFTSIEFSIIELRFLRLLVTGVSWIAAMQALRILESKVESWQLVMLGISVLLSYTFLPQSLSYNHLTVMSGLCMLPIIIKWYHYKKSSLLDVIVIGLLLALLAYVKVTAALGMGLLMVGLLVRSKQLFNWKNLFLYLPFCLMETISYFFLGESRFYEVFIQLMGGVVLVHYPTSYVVKTLVVGFLWFMWIFLAGKLIGTTSQFIGNPWIRWSFGFLMIGWSAYVTFIVPEPSILFVVIFISILGMLSTSAISSSSSVGLTLLLVGIPWLLHAGSNVYFFRMAIHYLPFWMLFLLSLENTRPRVFKRFFWFFPFASLGLMVYALWLHPFRQPSLLLQNRIYTMGNGQEILMDKARMEFLHDIRAYMEQYDVGTDELFSFYQNPGVLYVLGLVHPKVPGVWNAAQLEMLAMDWKDYKLLIFSPEGGSTFPWDAYFEQKYIYEFEGERFEIWIRTNE</sequence>
<feature type="transmembrane region" description="Helical" evidence="1">
    <location>
        <begin position="370"/>
        <end position="388"/>
    </location>
</feature>
<feature type="transmembrane region" description="Helical" evidence="1">
    <location>
        <begin position="218"/>
        <end position="236"/>
    </location>
</feature>
<evidence type="ECO:0000313" key="3">
    <source>
        <dbReference type="Proteomes" id="UP000642809"/>
    </source>
</evidence>
<feature type="transmembrane region" description="Helical" evidence="1">
    <location>
        <begin position="297"/>
        <end position="327"/>
    </location>
</feature>
<feature type="transmembrane region" description="Helical" evidence="1">
    <location>
        <begin position="339"/>
        <end position="358"/>
    </location>
</feature>
<evidence type="ECO:0008006" key="4">
    <source>
        <dbReference type="Google" id="ProtNLM"/>
    </source>
</evidence>
<dbReference type="EMBL" id="BMYF01000001">
    <property type="protein sequence ID" value="GHB23710.1"/>
    <property type="molecule type" value="Genomic_DNA"/>
</dbReference>
<protein>
    <recommendedName>
        <fullName evidence="4">Dolichyl-phosphate-mannose-protein mannosyltransferase</fullName>
    </recommendedName>
</protein>
<keyword evidence="3" id="KW-1185">Reference proteome</keyword>
<dbReference type="RefSeq" id="WP_189578224.1">
    <property type="nucleotide sequence ID" value="NZ_BMYF01000001.1"/>
</dbReference>
<dbReference type="Proteomes" id="UP000642809">
    <property type="component" value="Unassembled WGS sequence"/>
</dbReference>
<evidence type="ECO:0000256" key="1">
    <source>
        <dbReference type="SAM" id="Phobius"/>
    </source>
</evidence>
<organism evidence="2 3">
    <name type="scientific">Mongoliitalea lutea</name>
    <dbReference type="NCBI Taxonomy" id="849756"/>
    <lineage>
        <taxon>Bacteria</taxon>
        <taxon>Pseudomonadati</taxon>
        <taxon>Bacteroidota</taxon>
        <taxon>Cytophagia</taxon>
        <taxon>Cytophagales</taxon>
        <taxon>Cyclobacteriaceae</taxon>
        <taxon>Mongoliitalea</taxon>
    </lineage>
</organism>
<evidence type="ECO:0000313" key="2">
    <source>
        <dbReference type="EMBL" id="GHB23710.1"/>
    </source>
</evidence>
<feature type="transmembrane region" description="Helical" evidence="1">
    <location>
        <begin position="196"/>
        <end position="213"/>
    </location>
</feature>
<dbReference type="AlphaFoldDB" id="A0A8J3CU06"/>
<feature type="transmembrane region" description="Helical" evidence="1">
    <location>
        <begin position="7"/>
        <end position="26"/>
    </location>
</feature>
<proteinExistence type="predicted"/>
<feature type="transmembrane region" description="Helical" evidence="1">
    <location>
        <begin position="104"/>
        <end position="120"/>
    </location>
</feature>
<reference evidence="2" key="2">
    <citation type="submission" date="2020-09" db="EMBL/GenBank/DDBJ databases">
        <authorList>
            <person name="Sun Q."/>
            <person name="Kim S."/>
        </authorList>
    </citation>
    <scope>NUCLEOTIDE SEQUENCE</scope>
    <source>
        <strain evidence="2">KCTC 23224</strain>
    </source>
</reference>
<name>A0A8J3CU06_9BACT</name>
<feature type="transmembrane region" description="Helical" evidence="1">
    <location>
        <begin position="242"/>
        <end position="260"/>
    </location>
</feature>
<keyword evidence="1" id="KW-0812">Transmembrane</keyword>
<feature type="transmembrane region" description="Helical" evidence="1">
    <location>
        <begin position="157"/>
        <end position="184"/>
    </location>
</feature>
<keyword evidence="1" id="KW-0472">Membrane</keyword>
<comment type="caution">
    <text evidence="2">The sequence shown here is derived from an EMBL/GenBank/DDBJ whole genome shotgun (WGS) entry which is preliminary data.</text>
</comment>
<gene>
    <name evidence="2" type="ORF">GCM10008106_00350</name>
</gene>
<accession>A0A8J3CU06</accession>